<dbReference type="Proteomes" id="UP000308365">
    <property type="component" value="Unassembled WGS sequence"/>
</dbReference>
<dbReference type="Pfam" id="PF12933">
    <property type="entry name" value="FTO_NTD"/>
    <property type="match status" value="2"/>
</dbReference>
<keyword evidence="9" id="KW-0223">Dioxygenase</keyword>
<evidence type="ECO:0000256" key="1">
    <source>
        <dbReference type="ARBA" id="ARBA00001954"/>
    </source>
</evidence>
<dbReference type="EC" id="1.14.11.53" evidence="5"/>
<keyword evidence="11" id="KW-0408">Iron</keyword>
<comment type="cofactor">
    <cofactor evidence="1">
        <name>Fe(2+)</name>
        <dbReference type="ChEBI" id="CHEBI:29033"/>
    </cofactor>
</comment>
<evidence type="ECO:0000256" key="22">
    <source>
        <dbReference type="ARBA" id="ARBA00048582"/>
    </source>
</evidence>
<proteinExistence type="inferred from homology"/>
<keyword evidence="8" id="KW-0479">Metal-binding</keyword>
<evidence type="ECO:0000256" key="13">
    <source>
        <dbReference type="ARBA" id="ARBA00030404"/>
    </source>
</evidence>
<keyword evidence="7" id="KW-0963">Cytoplasm</keyword>
<evidence type="ECO:0000256" key="18">
    <source>
        <dbReference type="ARBA" id="ARBA00032950"/>
    </source>
</evidence>
<comment type="catalytic activity">
    <reaction evidence="23">
        <text>N(6)-methyladenosine in U6 snRNA + 2-oxoglutarate + O2 = adenosine in U6 snRNA + formaldehyde + succinate + CO2</text>
        <dbReference type="Rhea" id="RHEA:57900"/>
        <dbReference type="Rhea" id="RHEA-COMP:13573"/>
        <dbReference type="Rhea" id="RHEA-COMP:13574"/>
        <dbReference type="ChEBI" id="CHEBI:15379"/>
        <dbReference type="ChEBI" id="CHEBI:16526"/>
        <dbReference type="ChEBI" id="CHEBI:16810"/>
        <dbReference type="ChEBI" id="CHEBI:16842"/>
        <dbReference type="ChEBI" id="CHEBI:30031"/>
        <dbReference type="ChEBI" id="CHEBI:74411"/>
        <dbReference type="ChEBI" id="CHEBI:74449"/>
    </reaction>
</comment>
<evidence type="ECO:0000256" key="15">
    <source>
        <dbReference type="ARBA" id="ARBA00030557"/>
    </source>
</evidence>
<comment type="catalytic activity">
    <reaction evidence="20">
        <text>an N(1)-methyladenosine in tRNA + 2-oxoglutarate + O2 = an adenosine in tRNA + formaldehyde + succinate + CO2</text>
        <dbReference type="Rhea" id="RHEA:54576"/>
        <dbReference type="Rhea" id="RHEA-COMP:10242"/>
        <dbReference type="Rhea" id="RHEA-COMP:12312"/>
        <dbReference type="ChEBI" id="CHEBI:15379"/>
        <dbReference type="ChEBI" id="CHEBI:16526"/>
        <dbReference type="ChEBI" id="CHEBI:16810"/>
        <dbReference type="ChEBI" id="CHEBI:16842"/>
        <dbReference type="ChEBI" id="CHEBI:30031"/>
        <dbReference type="ChEBI" id="CHEBI:74411"/>
        <dbReference type="ChEBI" id="CHEBI:74491"/>
    </reaction>
</comment>
<evidence type="ECO:0000256" key="3">
    <source>
        <dbReference type="ARBA" id="ARBA00004496"/>
    </source>
</evidence>
<evidence type="ECO:0000256" key="5">
    <source>
        <dbReference type="ARBA" id="ARBA00012931"/>
    </source>
</evidence>
<evidence type="ECO:0000256" key="24">
    <source>
        <dbReference type="ARBA" id="ARBA00049565"/>
    </source>
</evidence>
<evidence type="ECO:0000313" key="27">
    <source>
        <dbReference type="Proteomes" id="UP000308365"/>
    </source>
</evidence>
<evidence type="ECO:0000256" key="11">
    <source>
        <dbReference type="ARBA" id="ARBA00023004"/>
    </source>
</evidence>
<evidence type="ECO:0000256" key="16">
    <source>
        <dbReference type="ARBA" id="ARBA00031046"/>
    </source>
</evidence>
<dbReference type="FunFam" id="1.20.58.1470:FF:000001">
    <property type="entry name" value="FTO, alpha-ketoglutarate dependent dioxygenase"/>
    <property type="match status" value="1"/>
</dbReference>
<dbReference type="AlphaFoldDB" id="A0A4U1EVK3"/>
<evidence type="ECO:0000256" key="4">
    <source>
        <dbReference type="ARBA" id="ARBA00006264"/>
    </source>
</evidence>
<dbReference type="GO" id="GO:0016607">
    <property type="term" value="C:nuclear speck"/>
    <property type="evidence" value="ECO:0007669"/>
    <property type="project" value="UniProtKB-SubCell"/>
</dbReference>
<evidence type="ECO:0000256" key="12">
    <source>
        <dbReference type="ARBA" id="ARBA00023242"/>
    </source>
</evidence>
<comment type="subunit">
    <text evidence="19">Monomer. May also exist as homodimer.</text>
</comment>
<dbReference type="InterPro" id="IPR024366">
    <property type="entry name" value="FTO_C"/>
</dbReference>
<evidence type="ECO:0000256" key="21">
    <source>
        <dbReference type="ARBA" id="ARBA00048158"/>
    </source>
</evidence>
<gene>
    <name evidence="26" type="ORF">EI555_005781</name>
</gene>
<dbReference type="InterPro" id="IPR037151">
    <property type="entry name" value="AlkB-like_sf"/>
</dbReference>
<dbReference type="PANTHER" id="PTHR31291:SF2">
    <property type="entry name" value="ALPHA-KETOGLUTARATE-DEPENDENT DIOXYGENASE FTO"/>
    <property type="match status" value="1"/>
</dbReference>
<dbReference type="Pfam" id="PF12934">
    <property type="entry name" value="FTO_CTD"/>
    <property type="match status" value="2"/>
</dbReference>
<dbReference type="InterPro" id="IPR032868">
    <property type="entry name" value="FTO"/>
</dbReference>
<protein>
    <recommendedName>
        <fullName evidence="6">Alpha-ketoglutarate-dependent dioxygenase FTO</fullName>
        <ecNumber evidence="5">1.14.11.53</ecNumber>
    </recommendedName>
    <alternativeName>
        <fullName evidence="16">Fat mass and obesity-associated protein</fullName>
    </alternativeName>
    <alternativeName>
        <fullName evidence="13">U6 small nuclear RNA (2'-O-methyladenosine-N(6)-)-demethylase FTO</fullName>
    </alternativeName>
    <alternativeName>
        <fullName evidence="14">U6 small nuclear RNA N(6)-methyladenosine-demethylase FTO</fullName>
    </alternativeName>
    <alternativeName>
        <fullName evidence="17">mRNA (2'-O-methyladenosine-N(6)-)-demethylase FTO</fullName>
    </alternativeName>
    <alternativeName>
        <fullName evidence="18">mRNA N(6)-methyladenosine demethylase FTO</fullName>
    </alternativeName>
    <alternativeName>
        <fullName evidence="15">tRNA N1-methyl adenine demethylase FTO</fullName>
    </alternativeName>
</protein>
<name>A0A4U1EVK3_MONMO</name>
<accession>A0A4U1EVK3</accession>
<dbReference type="InterPro" id="IPR038413">
    <property type="entry name" value="FTO_C_sf"/>
</dbReference>
<evidence type="ECO:0000259" key="25">
    <source>
        <dbReference type="SMART" id="SM01223"/>
    </source>
</evidence>
<dbReference type="EMBL" id="RWIC01000706">
    <property type="protein sequence ID" value="TKC40785.1"/>
    <property type="molecule type" value="Genomic_DNA"/>
</dbReference>
<evidence type="ECO:0000256" key="23">
    <source>
        <dbReference type="ARBA" id="ARBA00049056"/>
    </source>
</evidence>
<sequence>MKRTPTAEEREREAKKLRLLEELEDTWLPYLTPKDDEFYQQWQLKYPKLVLREAASVPEELHKEVQEAFLTLHKHGCLFRDLVRIQGKDLLTPVSRILIGNPGCTYKYLNTRLFTVPWPVKGSDAKYHEAEVAAACQTFLKLNDYLQVETIQALEELAAKEKANIDAVPVCIGPDFPRVGMGSSFDGQDEIDMKNRAAYNVTLLNFMDPPKMPYLKEEPYFGMGKMAVSWHHDENLVDRPRRAASWFHTASCLSLKPRIDRTGAIINLLIKGRENKNLSNPSRFPQVYISSLAKIFYYGRHHCLEGSDLSNVDLFLASYSFDYCPYSPEAAEVEQIINSFFNRPPDVDIYHDLNATHQHCVLAGLPPRFSSTHRVAECSTGTLDYILQRCQLALQNIRDEADNGEVSLKSLEPVVLKHGEEIHNEVEFEWLRQFWFQGNRYKRCTDWWCQPMNQLEELWKKMEGLTNAVLREVRREGTPVEQRNEILTAILATLTARQNLRREWHARYFEYGNLMSKLSRSLHQAFERLTVTYKTLHTLARLFEDHSSQMPLTGSNNTAVNCKKLRSKPPSFTPPFYVLLENRANTNSSVPSKGCHLILCEFGGLTFRLFAFAAFAFILSEEIWLLSGALNSIRKAKATEFSQTNFQCQSRIARTLPADQKPECRPYWEKDDPSMPLPFDLTDIISELRGLLLEARP</sequence>
<comment type="catalytic activity">
    <reaction evidence="24">
        <text>a 5'-end (N(7)-methyl 5'-triphosphoguanosine)-(N(6),2'-O-dimethyladenosine) in mRNA + 2-oxoglutarate + O2 = a 5'-end (N(7)-methyl 5'-triphosphoguanosine)-(2'-O-methyladenosine) in mRNA + formaldehyde + succinate + CO2</text>
        <dbReference type="Rhea" id="RHEA:57896"/>
        <dbReference type="Rhea" id="RHEA-COMP:11518"/>
        <dbReference type="Rhea" id="RHEA-COMP:11519"/>
        <dbReference type="ChEBI" id="CHEBI:15379"/>
        <dbReference type="ChEBI" id="CHEBI:16526"/>
        <dbReference type="ChEBI" id="CHEBI:16810"/>
        <dbReference type="ChEBI" id="CHEBI:16842"/>
        <dbReference type="ChEBI" id="CHEBI:30031"/>
        <dbReference type="ChEBI" id="CHEBI:85958"/>
        <dbReference type="ChEBI" id="CHEBI:85959"/>
    </reaction>
</comment>
<dbReference type="Gene3D" id="2.60.120.590">
    <property type="entry name" value="Alpha-ketoglutarate-dependent dioxygenase AlkB-like"/>
    <property type="match status" value="2"/>
</dbReference>
<dbReference type="Gene3D" id="1.20.58.1470">
    <property type="entry name" value="FTO C-terminal domain"/>
    <property type="match status" value="1"/>
</dbReference>
<comment type="catalytic activity">
    <reaction evidence="21">
        <text>an N(6)-methyladenosine in mRNA + 2-oxoglutarate + O2 = an adenosine in mRNA + formaldehyde + succinate + CO2</text>
        <dbReference type="Rhea" id="RHEA:49520"/>
        <dbReference type="Rhea" id="RHEA-COMP:12414"/>
        <dbReference type="Rhea" id="RHEA-COMP:12417"/>
        <dbReference type="ChEBI" id="CHEBI:15379"/>
        <dbReference type="ChEBI" id="CHEBI:16526"/>
        <dbReference type="ChEBI" id="CHEBI:16810"/>
        <dbReference type="ChEBI" id="CHEBI:16842"/>
        <dbReference type="ChEBI" id="CHEBI:30031"/>
        <dbReference type="ChEBI" id="CHEBI:74411"/>
        <dbReference type="ChEBI" id="CHEBI:74449"/>
        <dbReference type="EC" id="1.14.11.53"/>
    </reaction>
</comment>
<organism evidence="26 27">
    <name type="scientific">Monodon monoceros</name>
    <name type="common">Narwhal</name>
    <name type="synonym">Ceratodon monodon</name>
    <dbReference type="NCBI Taxonomy" id="40151"/>
    <lineage>
        <taxon>Eukaryota</taxon>
        <taxon>Metazoa</taxon>
        <taxon>Chordata</taxon>
        <taxon>Craniata</taxon>
        <taxon>Vertebrata</taxon>
        <taxon>Euteleostomi</taxon>
        <taxon>Mammalia</taxon>
        <taxon>Eutheria</taxon>
        <taxon>Laurasiatheria</taxon>
        <taxon>Artiodactyla</taxon>
        <taxon>Whippomorpha</taxon>
        <taxon>Cetacea</taxon>
        <taxon>Odontoceti</taxon>
        <taxon>Monodontidae</taxon>
        <taxon>Monodon</taxon>
    </lineage>
</organism>
<evidence type="ECO:0000256" key="14">
    <source>
        <dbReference type="ARBA" id="ARBA00030546"/>
    </source>
</evidence>
<evidence type="ECO:0000256" key="19">
    <source>
        <dbReference type="ARBA" id="ARBA00046452"/>
    </source>
</evidence>
<evidence type="ECO:0000256" key="8">
    <source>
        <dbReference type="ARBA" id="ARBA00022723"/>
    </source>
</evidence>
<dbReference type="PANTHER" id="PTHR31291">
    <property type="entry name" value="ALPHA-KETOGLUTARATE-DEPENDENT DIOXYGENASE FTO"/>
    <property type="match status" value="1"/>
</dbReference>
<feature type="domain" description="Alpha-ketoglutarate-dependent dioxygenase FTO catalytic" evidence="25">
    <location>
        <begin position="35"/>
        <end position="378"/>
    </location>
</feature>
<evidence type="ECO:0000256" key="7">
    <source>
        <dbReference type="ARBA" id="ARBA00022490"/>
    </source>
</evidence>
<reference evidence="27" key="1">
    <citation type="journal article" date="2019" name="IScience">
        <title>Narwhal Genome Reveals Long-Term Low Genetic Diversity despite Current Large Abundance Size.</title>
        <authorList>
            <person name="Westbury M.V."/>
            <person name="Petersen B."/>
            <person name="Garde E."/>
            <person name="Heide-Jorgensen M.P."/>
            <person name="Lorenzen E.D."/>
        </authorList>
    </citation>
    <scope>NUCLEOTIDE SEQUENCE [LARGE SCALE GENOMIC DNA]</scope>
</reference>
<dbReference type="GO" id="GO:0042245">
    <property type="term" value="P:RNA repair"/>
    <property type="evidence" value="ECO:0007669"/>
    <property type="project" value="InterPro"/>
</dbReference>
<comment type="subcellular location">
    <subcellularLocation>
        <location evidence="3">Cytoplasm</location>
    </subcellularLocation>
    <subcellularLocation>
        <location evidence="2">Nucleus speckle</location>
    </subcellularLocation>
</comment>
<dbReference type="GO" id="GO:0005737">
    <property type="term" value="C:cytoplasm"/>
    <property type="evidence" value="ECO:0007669"/>
    <property type="project" value="UniProtKB-SubCell"/>
</dbReference>
<keyword evidence="12" id="KW-0539">Nucleus</keyword>
<comment type="catalytic activity">
    <reaction evidence="22">
        <text>a 5'-end (N(7)-methyl 5'-triphosphoguanosine)-(N(6),2'-O-dimethyladenosine) in U6 snRNA + 2-oxoglutarate + O2 = a 5'-end (N(7)-methyl 5'-triphosphoguanosine)-(2'-O-methyladenosine) in U6 snRNA + formaldehyde + succinate + CO2</text>
        <dbReference type="Rhea" id="RHEA:57904"/>
        <dbReference type="Rhea" id="RHEA-COMP:15030"/>
        <dbReference type="Rhea" id="RHEA-COMP:15031"/>
        <dbReference type="ChEBI" id="CHEBI:15379"/>
        <dbReference type="ChEBI" id="CHEBI:16526"/>
        <dbReference type="ChEBI" id="CHEBI:16810"/>
        <dbReference type="ChEBI" id="CHEBI:16842"/>
        <dbReference type="ChEBI" id="CHEBI:30031"/>
        <dbReference type="ChEBI" id="CHEBI:85958"/>
        <dbReference type="ChEBI" id="CHEBI:85959"/>
    </reaction>
</comment>
<evidence type="ECO:0000256" key="6">
    <source>
        <dbReference type="ARBA" id="ARBA00013477"/>
    </source>
</evidence>
<comment type="similarity">
    <text evidence="4">Belongs to the fto family.</text>
</comment>
<dbReference type="GO" id="GO:1990931">
    <property type="term" value="F:mRNA N6-methyladenosine dioxygenase activity"/>
    <property type="evidence" value="ECO:0007669"/>
    <property type="project" value="UniProtKB-EC"/>
</dbReference>
<dbReference type="GO" id="GO:0040014">
    <property type="term" value="P:regulation of multicellular organism growth"/>
    <property type="evidence" value="ECO:0007669"/>
    <property type="project" value="InterPro"/>
</dbReference>
<dbReference type="InterPro" id="IPR024367">
    <property type="entry name" value="FTO_cat_dom"/>
</dbReference>
<evidence type="ECO:0000256" key="20">
    <source>
        <dbReference type="ARBA" id="ARBA00047457"/>
    </source>
</evidence>
<evidence type="ECO:0000256" key="10">
    <source>
        <dbReference type="ARBA" id="ARBA00023002"/>
    </source>
</evidence>
<dbReference type="SMART" id="SM01223">
    <property type="entry name" value="FTO_NTD"/>
    <property type="match status" value="1"/>
</dbReference>
<dbReference type="GO" id="GO:0006307">
    <property type="term" value="P:DNA alkylation repair"/>
    <property type="evidence" value="ECO:0007669"/>
    <property type="project" value="InterPro"/>
</dbReference>
<evidence type="ECO:0000256" key="17">
    <source>
        <dbReference type="ARBA" id="ARBA00032169"/>
    </source>
</evidence>
<evidence type="ECO:0000256" key="2">
    <source>
        <dbReference type="ARBA" id="ARBA00004324"/>
    </source>
</evidence>
<comment type="caution">
    <text evidence="26">The sequence shown here is derived from an EMBL/GenBank/DDBJ whole genome shotgun (WGS) entry which is preliminary data.</text>
</comment>
<keyword evidence="10" id="KW-0560">Oxidoreductase</keyword>
<evidence type="ECO:0000256" key="9">
    <source>
        <dbReference type="ARBA" id="ARBA00022964"/>
    </source>
</evidence>
<evidence type="ECO:0000313" key="26">
    <source>
        <dbReference type="EMBL" id="TKC40785.1"/>
    </source>
</evidence>
<dbReference type="GO" id="GO:0008198">
    <property type="term" value="F:ferrous iron binding"/>
    <property type="evidence" value="ECO:0007669"/>
    <property type="project" value="TreeGrafter"/>
</dbReference>
<dbReference type="GO" id="GO:0035516">
    <property type="term" value="F:broad specificity oxidative DNA demethylase activity"/>
    <property type="evidence" value="ECO:0007669"/>
    <property type="project" value="InterPro"/>
</dbReference>